<evidence type="ECO:0000313" key="3">
    <source>
        <dbReference type="Proteomes" id="UP000480178"/>
    </source>
</evidence>
<name>A0A6C0GRN7_9BACT</name>
<proteinExistence type="predicted"/>
<feature type="domain" description="Cyclic nucleotide-binding" evidence="1">
    <location>
        <begin position="5"/>
        <end position="115"/>
    </location>
</feature>
<gene>
    <name evidence="2" type="ORF">GXP67_30860</name>
</gene>
<dbReference type="EMBL" id="CP048222">
    <property type="protein sequence ID" value="QHT70738.1"/>
    <property type="molecule type" value="Genomic_DNA"/>
</dbReference>
<reference evidence="2 3" key="1">
    <citation type="submission" date="2020-01" db="EMBL/GenBank/DDBJ databases">
        <authorList>
            <person name="Kim M.K."/>
        </authorList>
    </citation>
    <scope>NUCLEOTIDE SEQUENCE [LARGE SCALE GENOMIC DNA]</scope>
    <source>
        <strain evidence="2 3">172606-1</strain>
    </source>
</reference>
<dbReference type="Proteomes" id="UP000480178">
    <property type="component" value="Chromosome"/>
</dbReference>
<dbReference type="KEGG" id="rhoz:GXP67_30860"/>
<dbReference type="SUPFAM" id="SSF51206">
    <property type="entry name" value="cAMP-binding domain-like"/>
    <property type="match status" value="1"/>
</dbReference>
<organism evidence="2 3">
    <name type="scientific">Rhodocytophaga rosea</name>
    <dbReference type="NCBI Taxonomy" id="2704465"/>
    <lineage>
        <taxon>Bacteria</taxon>
        <taxon>Pseudomonadati</taxon>
        <taxon>Bacteroidota</taxon>
        <taxon>Cytophagia</taxon>
        <taxon>Cytophagales</taxon>
        <taxon>Rhodocytophagaceae</taxon>
        <taxon>Rhodocytophaga</taxon>
    </lineage>
</organism>
<dbReference type="InterPro" id="IPR014710">
    <property type="entry name" value="RmlC-like_jellyroll"/>
</dbReference>
<protein>
    <submittedName>
        <fullName evidence="2">Crp/Fnr family transcriptional regulator</fullName>
    </submittedName>
</protein>
<accession>A0A6C0GRN7</accession>
<evidence type="ECO:0000259" key="1">
    <source>
        <dbReference type="PROSITE" id="PS50042"/>
    </source>
</evidence>
<dbReference type="InterPro" id="IPR000595">
    <property type="entry name" value="cNMP-bd_dom"/>
</dbReference>
<dbReference type="AlphaFoldDB" id="A0A6C0GRN7"/>
<dbReference type="InterPro" id="IPR018490">
    <property type="entry name" value="cNMP-bd_dom_sf"/>
</dbReference>
<sequence>MFELLLRSIEEKVPSTEVEIAVCKSYFKPKKLRKRQFLIQEGEVCNQLAFVEKGVLYSYSTDAKGTPRVIQFAFEGWWIADLYSFFTREPSGLHIEVLEDCELLLLDREHHQGLLQQVPKYETYMRILYQNAYVALQRRIEGTVGLTAEEKYLRLLEEYPAILNKVPLHLVASFLGITPETLSRIRKQIFK</sequence>
<evidence type="ECO:0000313" key="2">
    <source>
        <dbReference type="EMBL" id="QHT70738.1"/>
    </source>
</evidence>
<dbReference type="PROSITE" id="PS50042">
    <property type="entry name" value="CNMP_BINDING_3"/>
    <property type="match status" value="1"/>
</dbReference>
<keyword evidence="3" id="KW-1185">Reference proteome</keyword>
<dbReference type="RefSeq" id="WP_162446711.1">
    <property type="nucleotide sequence ID" value="NZ_CP048222.1"/>
</dbReference>
<dbReference type="Pfam" id="PF00027">
    <property type="entry name" value="cNMP_binding"/>
    <property type="match status" value="1"/>
</dbReference>
<dbReference type="Gene3D" id="2.60.120.10">
    <property type="entry name" value="Jelly Rolls"/>
    <property type="match status" value="1"/>
</dbReference>